<dbReference type="PROSITE" id="PS00211">
    <property type="entry name" value="ABC_TRANSPORTER_1"/>
    <property type="match status" value="1"/>
</dbReference>
<keyword evidence="5" id="KW-0547">Nucleotide-binding</keyword>
<keyword evidence="8 10" id="KW-0472">Membrane</keyword>
<dbReference type="PANTHER" id="PTHR48042">
    <property type="entry name" value="ABC TRANSPORTER G FAMILY MEMBER 11"/>
    <property type="match status" value="1"/>
</dbReference>
<dbReference type="EMBL" id="CM009750">
    <property type="protein sequence ID" value="PUZ69856.1"/>
    <property type="molecule type" value="Genomic_DNA"/>
</dbReference>
<accession>A0A2T7EPV5</accession>
<keyword evidence="6" id="KW-0067">ATP-binding</keyword>
<dbReference type="Gene3D" id="3.40.50.300">
    <property type="entry name" value="P-loop containing nucleotide triphosphate hydrolases"/>
    <property type="match status" value="1"/>
</dbReference>
<evidence type="ECO:0000256" key="10">
    <source>
        <dbReference type="SAM" id="Phobius"/>
    </source>
</evidence>
<dbReference type="OrthoDB" id="66620at2759"/>
<keyword evidence="3" id="KW-0813">Transport</keyword>
<feature type="region of interest" description="Disordered" evidence="9">
    <location>
        <begin position="1"/>
        <end position="25"/>
    </location>
</feature>
<dbReference type="GO" id="GO:0005524">
    <property type="term" value="F:ATP binding"/>
    <property type="evidence" value="ECO:0007669"/>
    <property type="project" value="UniProtKB-KW"/>
</dbReference>
<name>A0A2T7EPV5_9POAL</name>
<dbReference type="AlphaFoldDB" id="A0A2T7EPV5"/>
<keyword evidence="13" id="KW-1185">Reference proteome</keyword>
<dbReference type="InterPro" id="IPR003439">
    <property type="entry name" value="ABC_transporter-like_ATP-bd"/>
</dbReference>
<dbReference type="InterPro" id="IPR013525">
    <property type="entry name" value="ABC2_TM"/>
</dbReference>
<comment type="subcellular location">
    <subcellularLocation>
        <location evidence="1">Membrane</location>
        <topology evidence="1">Multi-pass membrane protein</topology>
    </subcellularLocation>
</comment>
<evidence type="ECO:0000313" key="12">
    <source>
        <dbReference type="EMBL" id="PUZ69856.1"/>
    </source>
</evidence>
<dbReference type="Pfam" id="PF00005">
    <property type="entry name" value="ABC_tran"/>
    <property type="match status" value="1"/>
</dbReference>
<dbReference type="InterPro" id="IPR043926">
    <property type="entry name" value="ABCG_dom"/>
</dbReference>
<keyword evidence="7 10" id="KW-1133">Transmembrane helix</keyword>
<evidence type="ECO:0000256" key="2">
    <source>
        <dbReference type="ARBA" id="ARBA00005814"/>
    </source>
</evidence>
<evidence type="ECO:0000256" key="7">
    <source>
        <dbReference type="ARBA" id="ARBA00022989"/>
    </source>
</evidence>
<comment type="similarity">
    <text evidence="2">Belongs to the ABC transporter superfamily. ABCG family. Eye pigment precursor importer (TC 3.A.1.204) subfamily.</text>
</comment>
<reference evidence="12 13" key="1">
    <citation type="submission" date="2018-04" db="EMBL/GenBank/DDBJ databases">
        <title>WGS assembly of Panicum hallii var. hallii HAL2.</title>
        <authorList>
            <person name="Lovell J."/>
            <person name="Jenkins J."/>
            <person name="Lowry D."/>
            <person name="Mamidi S."/>
            <person name="Sreedasyam A."/>
            <person name="Weng X."/>
            <person name="Barry K."/>
            <person name="Bonette J."/>
            <person name="Campitelli B."/>
            <person name="Daum C."/>
            <person name="Gordon S."/>
            <person name="Gould B."/>
            <person name="Lipzen A."/>
            <person name="MacQueen A."/>
            <person name="Palacio-Mejia J."/>
            <person name="Plott C."/>
            <person name="Shakirov E."/>
            <person name="Shu S."/>
            <person name="Yoshinaga Y."/>
            <person name="Zane M."/>
            <person name="Rokhsar D."/>
            <person name="Grimwood J."/>
            <person name="Schmutz J."/>
            <person name="Juenger T."/>
        </authorList>
    </citation>
    <scope>NUCLEOTIDE SEQUENCE [LARGE SCALE GENOMIC DNA]</scope>
    <source>
        <strain evidence="13">cv. HAL2</strain>
    </source>
</reference>
<protein>
    <recommendedName>
        <fullName evidence="11">ABC transporter domain-containing protein</fullName>
    </recommendedName>
</protein>
<evidence type="ECO:0000313" key="13">
    <source>
        <dbReference type="Proteomes" id="UP000244336"/>
    </source>
</evidence>
<dbReference type="Pfam" id="PF19055">
    <property type="entry name" value="ABC2_membrane_7"/>
    <property type="match status" value="1"/>
</dbReference>
<dbReference type="GO" id="GO:0016887">
    <property type="term" value="F:ATP hydrolysis activity"/>
    <property type="evidence" value="ECO:0007669"/>
    <property type="project" value="InterPro"/>
</dbReference>
<dbReference type="InterPro" id="IPR003593">
    <property type="entry name" value="AAA+_ATPase"/>
</dbReference>
<dbReference type="InterPro" id="IPR027417">
    <property type="entry name" value="P-loop_NTPase"/>
</dbReference>
<evidence type="ECO:0000256" key="1">
    <source>
        <dbReference type="ARBA" id="ARBA00004141"/>
    </source>
</evidence>
<dbReference type="GO" id="GO:0016020">
    <property type="term" value="C:membrane"/>
    <property type="evidence" value="ECO:0007669"/>
    <property type="project" value="UniProtKB-SubCell"/>
</dbReference>
<dbReference type="SUPFAM" id="SSF52540">
    <property type="entry name" value="P-loop containing nucleoside triphosphate hydrolases"/>
    <property type="match status" value="1"/>
</dbReference>
<dbReference type="FunFam" id="3.40.50.300:FF:001174">
    <property type="entry name" value="ABC transporter family protein-like"/>
    <property type="match status" value="1"/>
</dbReference>
<feature type="domain" description="ABC transporter" evidence="11">
    <location>
        <begin position="103"/>
        <end position="347"/>
    </location>
</feature>
<dbReference type="PROSITE" id="PS50893">
    <property type="entry name" value="ABC_TRANSPORTER_2"/>
    <property type="match status" value="1"/>
</dbReference>
<evidence type="ECO:0000256" key="3">
    <source>
        <dbReference type="ARBA" id="ARBA00022448"/>
    </source>
</evidence>
<feature type="transmembrane region" description="Helical" evidence="10">
    <location>
        <begin position="370"/>
        <end position="390"/>
    </location>
</feature>
<evidence type="ECO:0000256" key="8">
    <source>
        <dbReference type="ARBA" id="ARBA00023136"/>
    </source>
</evidence>
<feature type="transmembrane region" description="Helical" evidence="10">
    <location>
        <begin position="448"/>
        <end position="471"/>
    </location>
</feature>
<dbReference type="GO" id="GO:0140359">
    <property type="term" value="F:ABC-type transporter activity"/>
    <property type="evidence" value="ECO:0007669"/>
    <property type="project" value="InterPro"/>
</dbReference>
<dbReference type="Gramene" id="PUZ69856">
    <property type="protein sequence ID" value="PUZ69856"/>
    <property type="gene ID" value="GQ55_2G154600"/>
</dbReference>
<dbReference type="PANTHER" id="PTHR48042:SF20">
    <property type="entry name" value="OS10G0163290 PROTEIN"/>
    <property type="match status" value="1"/>
</dbReference>
<sequence length="616" mass="67096">MATSRLPRWAPTPSPSRPLWGPSSPAAASGSRLLSPFRAMLGALLGHAAPTGEAQPPAPPAVDAEAAGVGVRAIHAGFDGIIVDHRDDDSRRKDIRRDGGVFITWEDVWVTAVDGRGKTATILHGISGSARPGEVLAIMGPSGCGKTTLLDTLAGRLDTNLRSKGDILINGRQQKLAFGTSAYVTQENVLMATLTVREAIYYSAQIQLPDTMTVAEKLARADDTIQEMGLTTALDTRIGGRETKGISGGQRKRLTICLEILTRPRLLFLDEPTSGLDSAASYHVMSRITGLAAREGMTIVAVVHQPLSEVFELFHGLCLLASGQTIYFGPAANAAEFFTSNGYPCPPMRNPSDHFLRTINRDFELSRSSMLMFTGGLLTLMAIGGFPSFVEEMKIFRRERLNGHYGVSAFVISNWLSATPYLVLIAVLPGAVAYYLSGLKRGVDHFMYFTLVLCACTMLVEGLMMIVAAIVPDFLMGIITGAGIQGIMMLNCGFFQIPSKLPKIVWKYPMFYISFHKYALQGFYKNEFLGLVLENNPGVGDKTITGEQVISKLFETEMGHSKWVDFAVLCGMIVAYRLLFVMIIKVVDVLKPMFKGETFRCHAQCICGMQNPCTPL</sequence>
<feature type="transmembrane region" description="Helical" evidence="10">
    <location>
        <begin position="410"/>
        <end position="436"/>
    </location>
</feature>
<evidence type="ECO:0000256" key="5">
    <source>
        <dbReference type="ARBA" id="ARBA00022741"/>
    </source>
</evidence>
<proteinExistence type="inferred from homology"/>
<dbReference type="SMART" id="SM00382">
    <property type="entry name" value="AAA"/>
    <property type="match status" value="1"/>
</dbReference>
<evidence type="ECO:0000256" key="4">
    <source>
        <dbReference type="ARBA" id="ARBA00022692"/>
    </source>
</evidence>
<dbReference type="InterPro" id="IPR017871">
    <property type="entry name" value="ABC_transporter-like_CS"/>
</dbReference>
<feature type="transmembrane region" description="Helical" evidence="10">
    <location>
        <begin position="477"/>
        <end position="497"/>
    </location>
</feature>
<dbReference type="InterPro" id="IPR052215">
    <property type="entry name" value="Plant_ABCG"/>
</dbReference>
<keyword evidence="4 10" id="KW-0812">Transmembrane</keyword>
<evidence type="ECO:0000256" key="6">
    <source>
        <dbReference type="ARBA" id="ARBA00022840"/>
    </source>
</evidence>
<dbReference type="Proteomes" id="UP000244336">
    <property type="component" value="Chromosome 2"/>
</dbReference>
<feature type="transmembrane region" description="Helical" evidence="10">
    <location>
        <begin position="563"/>
        <end position="584"/>
    </location>
</feature>
<dbReference type="Pfam" id="PF01061">
    <property type="entry name" value="ABC2_membrane"/>
    <property type="match status" value="1"/>
</dbReference>
<evidence type="ECO:0000256" key="9">
    <source>
        <dbReference type="SAM" id="MobiDB-lite"/>
    </source>
</evidence>
<organism evidence="12 13">
    <name type="scientific">Panicum hallii var. hallii</name>
    <dbReference type="NCBI Taxonomy" id="1504633"/>
    <lineage>
        <taxon>Eukaryota</taxon>
        <taxon>Viridiplantae</taxon>
        <taxon>Streptophyta</taxon>
        <taxon>Embryophyta</taxon>
        <taxon>Tracheophyta</taxon>
        <taxon>Spermatophyta</taxon>
        <taxon>Magnoliopsida</taxon>
        <taxon>Liliopsida</taxon>
        <taxon>Poales</taxon>
        <taxon>Poaceae</taxon>
        <taxon>PACMAD clade</taxon>
        <taxon>Panicoideae</taxon>
        <taxon>Panicodae</taxon>
        <taxon>Paniceae</taxon>
        <taxon>Panicinae</taxon>
        <taxon>Panicum</taxon>
        <taxon>Panicum sect. Panicum</taxon>
    </lineage>
</organism>
<dbReference type="CDD" id="cd03213">
    <property type="entry name" value="ABCG_EPDR"/>
    <property type="match status" value="1"/>
</dbReference>
<evidence type="ECO:0000259" key="11">
    <source>
        <dbReference type="PROSITE" id="PS50893"/>
    </source>
</evidence>
<gene>
    <name evidence="12" type="ORF">GQ55_2G154600</name>
</gene>